<reference evidence="3 4" key="1">
    <citation type="submission" date="2023-07" db="EMBL/GenBank/DDBJ databases">
        <title>Sorghum-associated microbial communities from plants grown in Nebraska, USA.</title>
        <authorList>
            <person name="Schachtman D."/>
        </authorList>
    </citation>
    <scope>NUCLEOTIDE SEQUENCE [LARGE SCALE GENOMIC DNA]</scope>
    <source>
        <strain evidence="3 4">BE198</strain>
    </source>
</reference>
<dbReference type="InterPro" id="IPR011990">
    <property type="entry name" value="TPR-like_helical_dom_sf"/>
</dbReference>
<keyword evidence="2" id="KW-1133">Transmembrane helix</keyword>
<feature type="region of interest" description="Disordered" evidence="1">
    <location>
        <begin position="339"/>
        <end position="369"/>
    </location>
</feature>
<feature type="transmembrane region" description="Helical" evidence="2">
    <location>
        <begin position="34"/>
        <end position="51"/>
    </location>
</feature>
<evidence type="ECO:0000256" key="1">
    <source>
        <dbReference type="SAM" id="MobiDB-lite"/>
    </source>
</evidence>
<name>A0ABU1WBP0_9GAMM</name>
<organism evidence="3 4">
    <name type="scientific">Lysobacter niastensis</name>
    <dbReference type="NCBI Taxonomy" id="380629"/>
    <lineage>
        <taxon>Bacteria</taxon>
        <taxon>Pseudomonadati</taxon>
        <taxon>Pseudomonadota</taxon>
        <taxon>Gammaproteobacteria</taxon>
        <taxon>Lysobacterales</taxon>
        <taxon>Lysobacteraceae</taxon>
        <taxon>Lysobacter</taxon>
    </lineage>
</organism>
<evidence type="ECO:0000256" key="2">
    <source>
        <dbReference type="SAM" id="Phobius"/>
    </source>
</evidence>
<evidence type="ECO:0000313" key="4">
    <source>
        <dbReference type="Proteomes" id="UP001251524"/>
    </source>
</evidence>
<keyword evidence="2" id="KW-0812">Transmembrane</keyword>
<protein>
    <submittedName>
        <fullName evidence="3">Tetratricopeptide (TPR) repeat protein</fullName>
    </submittedName>
</protein>
<keyword evidence="2" id="KW-0472">Membrane</keyword>
<accession>A0ABU1WBP0</accession>
<sequence length="516" mass="55956">MKARPRLEPRLGHIEQLQFRKDQEHAAQGRSFTAARWFVVAVVAIVLLLLVREPLSNWLWPDTRAQQLRADAASALAEGRLTSPDGKGARELYEAALALDPDRMDARQGLARVGQAALAQGRDAVVAGHYADAHRSLALAQELAVPRAQTEMLAKELRAREAVDSGGDEWLARAAQARRDGRLEGDANAALPMYQRVLTLQPNNVQALEGREDTLADLLQAARKVLARGDLAAAAAQIHRVQQADPGHVDLPDALAELARQANKRHRQADEDLRRGRLPAALEGYRGLLAANPEDSEAERGVSQVADAYAARSEKLASDFRFQEAQAALREAEAISPDAASVGEARRHMARSRQSQQRYGSSLPPAERQRRLQQMLDDAAAAEARGDLLTPPGDSAYDKLSVARSMAPGDARVQAASMRLLPAAKRCFETELRANRLTRASACLDAWRVLEGPSAVHADAQRRLAQRWIAVGYERLGAGELQAANSALTAARSLDPGATGLAEFANRVRAASAARQ</sequence>
<gene>
    <name evidence="3" type="ORF">J2X06_002168</name>
</gene>
<dbReference type="Gene3D" id="1.25.40.10">
    <property type="entry name" value="Tetratricopeptide repeat domain"/>
    <property type="match status" value="2"/>
</dbReference>
<proteinExistence type="predicted"/>
<feature type="compositionally biased region" description="Low complexity" evidence="1">
    <location>
        <begin position="352"/>
        <end position="362"/>
    </location>
</feature>
<dbReference type="EMBL" id="JAVDVY010000002">
    <property type="protein sequence ID" value="MDR7134959.1"/>
    <property type="molecule type" value="Genomic_DNA"/>
</dbReference>
<dbReference type="SUPFAM" id="SSF48452">
    <property type="entry name" value="TPR-like"/>
    <property type="match status" value="1"/>
</dbReference>
<keyword evidence="4" id="KW-1185">Reference proteome</keyword>
<evidence type="ECO:0000313" key="3">
    <source>
        <dbReference type="EMBL" id="MDR7134959.1"/>
    </source>
</evidence>
<dbReference type="RefSeq" id="WP_310062145.1">
    <property type="nucleotide sequence ID" value="NZ_JAVDVY010000002.1"/>
</dbReference>
<dbReference type="Proteomes" id="UP001251524">
    <property type="component" value="Unassembled WGS sequence"/>
</dbReference>
<comment type="caution">
    <text evidence="3">The sequence shown here is derived from an EMBL/GenBank/DDBJ whole genome shotgun (WGS) entry which is preliminary data.</text>
</comment>